<accession>A0AA39SJF1</accession>
<proteinExistence type="predicted"/>
<reference evidence="2" key="2">
    <citation type="submission" date="2023-06" db="EMBL/GenBank/DDBJ databases">
        <authorList>
            <person name="Swenson N.G."/>
            <person name="Wegrzyn J.L."/>
            <person name="Mcevoy S.L."/>
        </authorList>
    </citation>
    <scope>NUCLEOTIDE SEQUENCE</scope>
    <source>
        <strain evidence="2">NS2018</strain>
        <tissue evidence="2">Leaf</tissue>
    </source>
</reference>
<protein>
    <submittedName>
        <fullName evidence="2">Uncharacterized protein</fullName>
    </submittedName>
</protein>
<gene>
    <name evidence="2" type="ORF">LWI29_010015</name>
</gene>
<feature type="region of interest" description="Disordered" evidence="1">
    <location>
        <begin position="24"/>
        <end position="45"/>
    </location>
</feature>
<dbReference type="EMBL" id="JAUESC010000380">
    <property type="protein sequence ID" value="KAK0591902.1"/>
    <property type="molecule type" value="Genomic_DNA"/>
</dbReference>
<evidence type="ECO:0000256" key="1">
    <source>
        <dbReference type="SAM" id="MobiDB-lite"/>
    </source>
</evidence>
<dbReference type="Proteomes" id="UP001168877">
    <property type="component" value="Unassembled WGS sequence"/>
</dbReference>
<reference evidence="2" key="1">
    <citation type="journal article" date="2022" name="Plant J.">
        <title>Strategies of tolerance reflected in two North American maple genomes.</title>
        <authorList>
            <person name="McEvoy S.L."/>
            <person name="Sezen U.U."/>
            <person name="Trouern-Trend A."/>
            <person name="McMahon S.M."/>
            <person name="Schaberg P.G."/>
            <person name="Yang J."/>
            <person name="Wegrzyn J.L."/>
            <person name="Swenson N.G."/>
        </authorList>
    </citation>
    <scope>NUCLEOTIDE SEQUENCE</scope>
    <source>
        <strain evidence="2">NS2018</strain>
    </source>
</reference>
<comment type="caution">
    <text evidence="2">The sequence shown here is derived from an EMBL/GenBank/DDBJ whole genome shotgun (WGS) entry which is preliminary data.</text>
</comment>
<evidence type="ECO:0000313" key="3">
    <source>
        <dbReference type="Proteomes" id="UP001168877"/>
    </source>
</evidence>
<name>A0AA39SJF1_ACESA</name>
<feature type="compositionally biased region" description="Basic and acidic residues" evidence="1">
    <location>
        <begin position="24"/>
        <end position="34"/>
    </location>
</feature>
<evidence type="ECO:0000313" key="2">
    <source>
        <dbReference type="EMBL" id="KAK0591902.1"/>
    </source>
</evidence>
<keyword evidence="3" id="KW-1185">Reference proteome</keyword>
<sequence length="69" mass="8039">MSAKYSKKFKVLAFARTFVDHKSEETRAGDETKRNSLPFSALPPPQPFSTTTNRCFTFISWYNLCHEFE</sequence>
<dbReference type="AlphaFoldDB" id="A0AA39SJF1"/>
<organism evidence="2 3">
    <name type="scientific">Acer saccharum</name>
    <name type="common">Sugar maple</name>
    <dbReference type="NCBI Taxonomy" id="4024"/>
    <lineage>
        <taxon>Eukaryota</taxon>
        <taxon>Viridiplantae</taxon>
        <taxon>Streptophyta</taxon>
        <taxon>Embryophyta</taxon>
        <taxon>Tracheophyta</taxon>
        <taxon>Spermatophyta</taxon>
        <taxon>Magnoliopsida</taxon>
        <taxon>eudicotyledons</taxon>
        <taxon>Gunneridae</taxon>
        <taxon>Pentapetalae</taxon>
        <taxon>rosids</taxon>
        <taxon>malvids</taxon>
        <taxon>Sapindales</taxon>
        <taxon>Sapindaceae</taxon>
        <taxon>Hippocastanoideae</taxon>
        <taxon>Acereae</taxon>
        <taxon>Acer</taxon>
    </lineage>
</organism>